<dbReference type="SUPFAM" id="SSF54427">
    <property type="entry name" value="NTF2-like"/>
    <property type="match status" value="1"/>
</dbReference>
<dbReference type="Proteomes" id="UP000294599">
    <property type="component" value="Unassembled WGS sequence"/>
</dbReference>
<feature type="signal peptide" evidence="2">
    <location>
        <begin position="1"/>
        <end position="20"/>
    </location>
</feature>
<feature type="region of interest" description="Disordered" evidence="1">
    <location>
        <begin position="277"/>
        <end position="312"/>
    </location>
</feature>
<feature type="chain" id="PRO_5030100279" description="Ketosteroid isomerase-like protein" evidence="2">
    <location>
        <begin position="21"/>
        <end position="312"/>
    </location>
</feature>
<dbReference type="AlphaFoldDB" id="A0A4S3KV74"/>
<dbReference type="EMBL" id="SMAF01000030">
    <property type="protein sequence ID" value="TCS93046.1"/>
    <property type="molecule type" value="Genomic_DNA"/>
</dbReference>
<evidence type="ECO:0000256" key="1">
    <source>
        <dbReference type="SAM" id="MobiDB-lite"/>
    </source>
</evidence>
<name>A0A4S3KV74_9GAMM</name>
<reference evidence="3 4" key="1">
    <citation type="submission" date="2019-03" db="EMBL/GenBank/DDBJ databases">
        <title>Genomic Encyclopedia of Type Strains, Phase IV (KMG-IV): sequencing the most valuable type-strain genomes for metagenomic binning, comparative biology and taxonomic classification.</title>
        <authorList>
            <person name="Goeker M."/>
        </authorList>
    </citation>
    <scope>NUCLEOTIDE SEQUENCE [LARGE SCALE GENOMIC DNA]</scope>
    <source>
        <strain evidence="3 4">DSM 21944</strain>
    </source>
</reference>
<accession>A0A4S3KV74</accession>
<keyword evidence="2" id="KW-0732">Signal</keyword>
<gene>
    <name evidence="3" type="ORF">EDC25_13017</name>
</gene>
<organism evidence="3 4">
    <name type="scientific">Pseudofulvimonas gallinarii</name>
    <dbReference type="NCBI Taxonomy" id="634155"/>
    <lineage>
        <taxon>Bacteria</taxon>
        <taxon>Pseudomonadati</taxon>
        <taxon>Pseudomonadota</taxon>
        <taxon>Gammaproteobacteria</taxon>
        <taxon>Lysobacterales</taxon>
        <taxon>Rhodanobacteraceae</taxon>
        <taxon>Pseudofulvimonas</taxon>
    </lineage>
</organism>
<dbReference type="OrthoDB" id="6385935at2"/>
<protein>
    <recommendedName>
        <fullName evidence="5">Ketosteroid isomerase-like protein</fullName>
    </recommendedName>
</protein>
<dbReference type="RefSeq" id="WP_123522179.1">
    <property type="nucleotide sequence ID" value="NZ_JBHLWF010000030.1"/>
</dbReference>
<evidence type="ECO:0000256" key="2">
    <source>
        <dbReference type="SAM" id="SignalP"/>
    </source>
</evidence>
<evidence type="ECO:0000313" key="3">
    <source>
        <dbReference type="EMBL" id="TCS93046.1"/>
    </source>
</evidence>
<sequence>MGFRLLPVLLGALAWVPATARADIDPIVEAERAFAADVADMGVRDGTLRHLMEESVVFRPLPVAARGWYAAQETPDFLLQWRPWFAEIAASGDFGWSIGPWRSRTLEEGLRPDGHGFYATVWMKDANGDWKVLVDHGVSTSAAASGRDAVTALGEGRSAAVEGSFLVNTRYQGLMAAALRLPSAQRPGGEEVERAWLDEDLVLLRPGRPPIQGHDAVRQVVLGEVGASAPDLTVMAASGDLGVSIGGEPEHGAYLRIWRHRDNAGWLLAAEVAVPVTAPPAAGPDSEAPQPEAEEQAPSADDATVPAEAAGE</sequence>
<comment type="caution">
    <text evidence="3">The sequence shown here is derived from an EMBL/GenBank/DDBJ whole genome shotgun (WGS) entry which is preliminary data.</text>
</comment>
<keyword evidence="4" id="KW-1185">Reference proteome</keyword>
<dbReference type="Gene3D" id="3.10.450.50">
    <property type="match status" value="2"/>
</dbReference>
<evidence type="ECO:0000313" key="4">
    <source>
        <dbReference type="Proteomes" id="UP000294599"/>
    </source>
</evidence>
<feature type="compositionally biased region" description="Low complexity" evidence="1">
    <location>
        <begin position="283"/>
        <end position="303"/>
    </location>
</feature>
<evidence type="ECO:0008006" key="5">
    <source>
        <dbReference type="Google" id="ProtNLM"/>
    </source>
</evidence>
<dbReference type="InterPro" id="IPR032710">
    <property type="entry name" value="NTF2-like_dom_sf"/>
</dbReference>
<proteinExistence type="predicted"/>